<dbReference type="Proteomes" id="UP000492821">
    <property type="component" value="Unassembled WGS sequence"/>
</dbReference>
<dbReference type="Pfam" id="PF05699">
    <property type="entry name" value="Dimer_Tnp_hAT"/>
    <property type="match status" value="1"/>
</dbReference>
<proteinExistence type="predicted"/>
<evidence type="ECO:0000256" key="1">
    <source>
        <dbReference type="ARBA" id="ARBA00004123"/>
    </source>
</evidence>
<dbReference type="WBParaSite" id="Pan_g19396.t1">
    <property type="protein sequence ID" value="Pan_g19396.t1"/>
    <property type="gene ID" value="Pan_g19396"/>
</dbReference>
<dbReference type="SUPFAM" id="SSF53098">
    <property type="entry name" value="Ribonuclease H-like"/>
    <property type="match status" value="1"/>
</dbReference>
<keyword evidence="3" id="KW-0863">Zinc-finger</keyword>
<keyword evidence="7" id="KW-1185">Reference proteome</keyword>
<evidence type="ECO:0000256" key="5">
    <source>
        <dbReference type="ARBA" id="ARBA00023242"/>
    </source>
</evidence>
<name>A0A7E4VCX8_PANRE</name>
<accession>A0A7E4VCX8</accession>
<dbReference type="InterPro" id="IPR012337">
    <property type="entry name" value="RNaseH-like_sf"/>
</dbReference>
<comment type="subcellular location">
    <subcellularLocation>
        <location evidence="1">Nucleus</location>
    </subcellularLocation>
</comment>
<dbReference type="GO" id="GO:0005634">
    <property type="term" value="C:nucleus"/>
    <property type="evidence" value="ECO:0007669"/>
    <property type="project" value="UniProtKB-SubCell"/>
</dbReference>
<evidence type="ECO:0000259" key="6">
    <source>
        <dbReference type="Pfam" id="PF05699"/>
    </source>
</evidence>
<dbReference type="InterPro" id="IPR052035">
    <property type="entry name" value="ZnF_BED_domain_contain"/>
</dbReference>
<keyword evidence="5" id="KW-0539">Nucleus</keyword>
<dbReference type="PANTHER" id="PTHR46481">
    <property type="entry name" value="ZINC FINGER BED DOMAIN-CONTAINING PROTEIN 4"/>
    <property type="match status" value="1"/>
</dbReference>
<evidence type="ECO:0000313" key="7">
    <source>
        <dbReference type="Proteomes" id="UP000492821"/>
    </source>
</evidence>
<protein>
    <submittedName>
        <fullName evidence="8">Dimer_Tnp_hAT domain-containing protein</fullName>
    </submittedName>
</protein>
<evidence type="ECO:0000256" key="2">
    <source>
        <dbReference type="ARBA" id="ARBA00022723"/>
    </source>
</evidence>
<feature type="domain" description="HAT C-terminal dimerisation" evidence="6">
    <location>
        <begin position="523"/>
        <end position="607"/>
    </location>
</feature>
<keyword evidence="2" id="KW-0479">Metal-binding</keyword>
<dbReference type="InterPro" id="IPR008906">
    <property type="entry name" value="HATC_C_dom"/>
</dbReference>
<reference evidence="7" key="1">
    <citation type="journal article" date="2013" name="Genetics">
        <title>The draft genome and transcriptome of Panagrellus redivivus are shaped by the harsh demands of a free-living lifestyle.</title>
        <authorList>
            <person name="Srinivasan J."/>
            <person name="Dillman A.R."/>
            <person name="Macchietto M.G."/>
            <person name="Heikkinen L."/>
            <person name="Lakso M."/>
            <person name="Fracchia K.M."/>
            <person name="Antoshechkin I."/>
            <person name="Mortazavi A."/>
            <person name="Wong G."/>
            <person name="Sternberg P.W."/>
        </authorList>
    </citation>
    <scope>NUCLEOTIDE SEQUENCE [LARGE SCALE GENOMIC DNA]</scope>
    <source>
        <strain evidence="7">MT8872</strain>
    </source>
</reference>
<evidence type="ECO:0000256" key="3">
    <source>
        <dbReference type="ARBA" id="ARBA00022771"/>
    </source>
</evidence>
<organism evidence="7 8">
    <name type="scientific">Panagrellus redivivus</name>
    <name type="common">Microworm</name>
    <dbReference type="NCBI Taxonomy" id="6233"/>
    <lineage>
        <taxon>Eukaryota</taxon>
        <taxon>Metazoa</taxon>
        <taxon>Ecdysozoa</taxon>
        <taxon>Nematoda</taxon>
        <taxon>Chromadorea</taxon>
        <taxon>Rhabditida</taxon>
        <taxon>Tylenchina</taxon>
        <taxon>Panagrolaimomorpha</taxon>
        <taxon>Panagrolaimoidea</taxon>
        <taxon>Panagrolaimidae</taxon>
        <taxon>Panagrellus</taxon>
    </lineage>
</organism>
<reference evidence="8" key="2">
    <citation type="submission" date="2020-10" db="UniProtKB">
        <authorList>
            <consortium name="WormBaseParasite"/>
        </authorList>
    </citation>
    <scope>IDENTIFICATION</scope>
</reference>
<dbReference type="GO" id="GO:0046983">
    <property type="term" value="F:protein dimerization activity"/>
    <property type="evidence" value="ECO:0007669"/>
    <property type="project" value="InterPro"/>
</dbReference>
<sequence>MTASGLSVFGSGASCGDTSGFCISDCRGASEAVEMPKMSRAPIYAHFTESETHFFCKYCPCKYIKDKSKSTGNLHKHFNRHRRETSEFSDADLLSMSLSLMPPVKREKSEPIAPFLTPTISANHEQTPTSVPCSSVSQMPEQTEAIVRFFTAYDIPFKLVESDEFRHMFNVGTFRPKLPSCDELVDNYLPKVANATRDQLKKTLNGLSVALGFDQFKVEEQECISVTVSYVRNWRIIRKRLDVYKLNGDNGDTGLMKQRIEEKLEEYGIDSVIGAVHRVTKEINNVCNVAGREHFPGFDNLLDLAVGDGFDDVVRSEMRLAERSIEESELNSLLPEEPYGTSSTGGDYVKPFSWYLYIAKLDSYLRILPLLTIPEDCPNKPDVAFLQNLSEMLHFVEQLYSMTKGRDAYASLIPYLYLRLTNYCNKPNLDPKLRNFANSITKEASHNYSENYEDNKAIHMCCLFDPRFAFNSLILPNAVWDNLKEELISLYPDTVADMTELPSTSDDWAPLSRSNVKSKIEVELDLYKSDKRLPMPTPDKNNNQDVLEYWERFENELPLLAKEVHKHLPLLCSSTEREYAYRDLETLISPTTQSTKPETVRDIMTIRLEATKRRMNKNLNSKTPLVFSGTHEVTVNVSV</sequence>
<dbReference type="GO" id="GO:0008270">
    <property type="term" value="F:zinc ion binding"/>
    <property type="evidence" value="ECO:0007669"/>
    <property type="project" value="UniProtKB-KW"/>
</dbReference>
<evidence type="ECO:0000313" key="8">
    <source>
        <dbReference type="WBParaSite" id="Pan_g19396.t1"/>
    </source>
</evidence>
<dbReference type="PANTHER" id="PTHR46481:SF10">
    <property type="entry name" value="ZINC FINGER BED DOMAIN-CONTAINING PROTEIN 39"/>
    <property type="match status" value="1"/>
</dbReference>
<keyword evidence="4" id="KW-0862">Zinc</keyword>
<evidence type="ECO:0000256" key="4">
    <source>
        <dbReference type="ARBA" id="ARBA00022833"/>
    </source>
</evidence>
<dbReference type="AlphaFoldDB" id="A0A7E4VCX8"/>